<evidence type="ECO:0008006" key="8">
    <source>
        <dbReference type="Google" id="ProtNLM"/>
    </source>
</evidence>
<comment type="subcellular location">
    <subcellularLocation>
        <location evidence="1">Membrane</location>
    </subcellularLocation>
</comment>
<evidence type="ECO:0000256" key="3">
    <source>
        <dbReference type="ARBA" id="ARBA00022989"/>
    </source>
</evidence>
<keyword evidence="7" id="KW-1185">Reference proteome</keyword>
<dbReference type="KEGG" id="lhf:JCM16775_0723"/>
<keyword evidence="2 5" id="KW-0812">Transmembrane</keyword>
<protein>
    <recommendedName>
        <fullName evidence="8">Type IV secretory pathway, VirB3-like protein</fullName>
    </recommendedName>
</protein>
<dbReference type="OrthoDB" id="81445at2"/>
<dbReference type="RefSeq" id="WP_021744870.1">
    <property type="nucleotide sequence ID" value="NZ_AP019823.1"/>
</dbReference>
<evidence type="ECO:0000256" key="4">
    <source>
        <dbReference type="ARBA" id="ARBA00023136"/>
    </source>
</evidence>
<dbReference type="GO" id="GO:0016020">
    <property type="term" value="C:membrane"/>
    <property type="evidence" value="ECO:0007669"/>
    <property type="project" value="UniProtKB-SubCell"/>
</dbReference>
<evidence type="ECO:0000256" key="5">
    <source>
        <dbReference type="SAM" id="Phobius"/>
    </source>
</evidence>
<dbReference type="EMBL" id="AP019823">
    <property type="protein sequence ID" value="BBM38016.1"/>
    <property type="molecule type" value="Genomic_DNA"/>
</dbReference>
<feature type="transmembrane region" description="Helical" evidence="5">
    <location>
        <begin position="12"/>
        <end position="34"/>
    </location>
</feature>
<keyword evidence="4 5" id="KW-0472">Membrane</keyword>
<proteinExistence type="predicted"/>
<organism evidence="6 7">
    <name type="scientific">Leptotrichia hofstadii</name>
    <dbReference type="NCBI Taxonomy" id="157688"/>
    <lineage>
        <taxon>Bacteria</taxon>
        <taxon>Fusobacteriati</taxon>
        <taxon>Fusobacteriota</taxon>
        <taxon>Fusobacteriia</taxon>
        <taxon>Fusobacteriales</taxon>
        <taxon>Leptotrichiaceae</taxon>
        <taxon>Leptotrichia</taxon>
    </lineage>
</organism>
<gene>
    <name evidence="6" type="ORF">JCM16775_0723</name>
</gene>
<reference evidence="6 7" key="1">
    <citation type="submission" date="2019-07" db="EMBL/GenBank/DDBJ databases">
        <title>Complete Genome Sequence of Leptotrichia hofstadii Strain JCM16775.</title>
        <authorList>
            <person name="Watanabe S."/>
            <person name="Cui L."/>
        </authorList>
    </citation>
    <scope>NUCLEOTIDE SEQUENCE [LARGE SCALE GENOMIC DNA]</scope>
    <source>
        <strain evidence="6 7">JCM16775</strain>
    </source>
</reference>
<feature type="transmembrane region" description="Helical" evidence="5">
    <location>
        <begin position="40"/>
        <end position="58"/>
    </location>
</feature>
<evidence type="ECO:0000256" key="1">
    <source>
        <dbReference type="ARBA" id="ARBA00004370"/>
    </source>
</evidence>
<evidence type="ECO:0000313" key="6">
    <source>
        <dbReference type="EMBL" id="BBM38016.1"/>
    </source>
</evidence>
<sequence length="79" mass="9203">MKLKVYKSLLDVKMVMGLPYKVFISLVLLTGIIFLIFRHWVIFIPAGAIYILCAVMSVKDPMTLELIIEHYKTERYLNP</sequence>
<evidence type="ECO:0000313" key="7">
    <source>
        <dbReference type="Proteomes" id="UP000321892"/>
    </source>
</evidence>
<name>A0A510JFU3_9FUSO</name>
<evidence type="ECO:0000256" key="2">
    <source>
        <dbReference type="ARBA" id="ARBA00022692"/>
    </source>
</evidence>
<dbReference type="Proteomes" id="UP000321892">
    <property type="component" value="Chromosome"/>
</dbReference>
<dbReference type="AlphaFoldDB" id="A0A510JFU3"/>
<keyword evidence="3 5" id="KW-1133">Transmembrane helix</keyword>
<dbReference type="Pfam" id="PF05101">
    <property type="entry name" value="VirB3"/>
    <property type="match status" value="1"/>
</dbReference>
<dbReference type="InterPro" id="IPR007792">
    <property type="entry name" value="T4SS_VirB3/TrbD/AvhB"/>
</dbReference>
<accession>A0A510JFU3</accession>